<dbReference type="OrthoDB" id="10263782at2759"/>
<organism evidence="2 3">
    <name type="scientific">Dissophora globulifera</name>
    <dbReference type="NCBI Taxonomy" id="979702"/>
    <lineage>
        <taxon>Eukaryota</taxon>
        <taxon>Fungi</taxon>
        <taxon>Fungi incertae sedis</taxon>
        <taxon>Mucoromycota</taxon>
        <taxon>Mortierellomycotina</taxon>
        <taxon>Mortierellomycetes</taxon>
        <taxon>Mortierellales</taxon>
        <taxon>Mortierellaceae</taxon>
        <taxon>Dissophora</taxon>
    </lineage>
</organism>
<accession>A0A9P6R3Z9</accession>
<dbReference type="EMBL" id="JAAAIP010000923">
    <property type="protein sequence ID" value="KAG0311431.1"/>
    <property type="molecule type" value="Genomic_DNA"/>
</dbReference>
<evidence type="ECO:0000256" key="1">
    <source>
        <dbReference type="SAM" id="MobiDB-lite"/>
    </source>
</evidence>
<dbReference type="PANTHER" id="PTHR13192:SF3">
    <property type="entry name" value="COBALAMIN TRAFFICKING PROTEIN CBLD"/>
    <property type="match status" value="1"/>
</dbReference>
<evidence type="ECO:0000313" key="2">
    <source>
        <dbReference type="EMBL" id="KAG0311431.1"/>
    </source>
</evidence>
<name>A0A9P6R3Z9_9FUNG</name>
<dbReference type="InterPro" id="IPR019362">
    <property type="entry name" value="MMADHC"/>
</dbReference>
<sequence>MLHSVGTDAITSLISTPQFPSMHHSQQPMPSAAATAAAVTASLTSELIHASLVAATQQQQQQQSNRMTNSSPHSSNMDTGSTRGLRSTTCVIPPSMSTTTLATLEYSVHTSPRRLTRDLATVFPNQDLTNLLVVPTFQKCKSEMVAWDAEIAKEKDARLEDFIRWSTALHHGLEKLGYWSDMTDPASGFPSFNERGRDVYPDVEGCQLLLKYDFQNAGCCKILLHPVWGSKIYPATFFTTAPVEVFMQVMEQVEQEYRIQLK</sequence>
<dbReference type="AlphaFoldDB" id="A0A9P6R3Z9"/>
<comment type="caution">
    <text evidence="2">The sequence shown here is derived from an EMBL/GenBank/DDBJ whole genome shotgun (WGS) entry which is preliminary data.</text>
</comment>
<evidence type="ECO:0008006" key="4">
    <source>
        <dbReference type="Google" id="ProtNLM"/>
    </source>
</evidence>
<evidence type="ECO:0000313" key="3">
    <source>
        <dbReference type="Proteomes" id="UP000738325"/>
    </source>
</evidence>
<keyword evidence="3" id="KW-1185">Reference proteome</keyword>
<protein>
    <recommendedName>
        <fullName evidence="4">Methylmalonic aciduria and homocystinuria type D protein</fullName>
    </recommendedName>
</protein>
<dbReference type="PANTHER" id="PTHR13192">
    <property type="entry name" value="MY011 PROTEIN"/>
    <property type="match status" value="1"/>
</dbReference>
<feature type="compositionally biased region" description="Polar residues" evidence="1">
    <location>
        <begin position="64"/>
        <end position="89"/>
    </location>
</feature>
<reference evidence="2" key="1">
    <citation type="journal article" date="2020" name="Fungal Divers.">
        <title>Resolving the Mortierellaceae phylogeny through synthesis of multi-gene phylogenetics and phylogenomics.</title>
        <authorList>
            <person name="Vandepol N."/>
            <person name="Liber J."/>
            <person name="Desiro A."/>
            <person name="Na H."/>
            <person name="Kennedy M."/>
            <person name="Barry K."/>
            <person name="Grigoriev I.V."/>
            <person name="Miller A.N."/>
            <person name="O'Donnell K."/>
            <person name="Stajich J.E."/>
            <person name="Bonito G."/>
        </authorList>
    </citation>
    <scope>NUCLEOTIDE SEQUENCE</scope>
    <source>
        <strain evidence="2">REB-010B</strain>
    </source>
</reference>
<proteinExistence type="predicted"/>
<feature type="region of interest" description="Disordered" evidence="1">
    <location>
        <begin position="54"/>
        <end position="89"/>
    </location>
</feature>
<dbReference type="Pfam" id="PF10229">
    <property type="entry name" value="MMADHC"/>
    <property type="match status" value="1"/>
</dbReference>
<gene>
    <name evidence="2" type="ORF">BGZ99_010171</name>
</gene>
<dbReference type="GO" id="GO:0009235">
    <property type="term" value="P:cobalamin metabolic process"/>
    <property type="evidence" value="ECO:0007669"/>
    <property type="project" value="InterPro"/>
</dbReference>
<dbReference type="Proteomes" id="UP000738325">
    <property type="component" value="Unassembled WGS sequence"/>
</dbReference>